<evidence type="ECO:0000256" key="1">
    <source>
        <dbReference type="ARBA" id="ARBA00009670"/>
    </source>
</evidence>
<feature type="non-terminal residue" evidence="3">
    <location>
        <position position="1"/>
    </location>
</feature>
<dbReference type="Pfam" id="PF03109">
    <property type="entry name" value="ABC1"/>
    <property type="match status" value="1"/>
</dbReference>
<reference evidence="3" key="1">
    <citation type="submission" date="2023-10" db="EMBL/GenBank/DDBJ databases">
        <title>Screening of Alkalihalophilus pseudofirmusBZ-TG-HK211 and Its Alleviation of Salt Stress on Rapeseed Growth.</title>
        <authorList>
            <person name="Zhao B."/>
            <person name="Guo T."/>
        </authorList>
    </citation>
    <scope>NUCLEOTIDE SEQUENCE</scope>
    <source>
        <strain evidence="3">BZ-TG-HK211</strain>
    </source>
</reference>
<dbReference type="InterPro" id="IPR011009">
    <property type="entry name" value="Kinase-like_dom_sf"/>
</dbReference>
<dbReference type="RefSeq" id="WP_323467893.1">
    <property type="nucleotide sequence ID" value="NZ_JAWJAY010000376.1"/>
</dbReference>
<accession>A0AAJ2NSH3</accession>
<feature type="domain" description="ABC1 atypical kinase-like" evidence="2">
    <location>
        <begin position="11"/>
        <end position="96"/>
    </location>
</feature>
<evidence type="ECO:0000313" key="3">
    <source>
        <dbReference type="EMBL" id="MDV2887713.1"/>
    </source>
</evidence>
<proteinExistence type="inferred from homology"/>
<evidence type="ECO:0000313" key="4">
    <source>
        <dbReference type="Proteomes" id="UP001285636"/>
    </source>
</evidence>
<name>A0AAJ2NSH3_ALKPS</name>
<evidence type="ECO:0000259" key="2">
    <source>
        <dbReference type="Pfam" id="PF03109"/>
    </source>
</evidence>
<dbReference type="InterPro" id="IPR050154">
    <property type="entry name" value="UbiB_kinase"/>
</dbReference>
<comment type="caution">
    <text evidence="3">The sequence shown here is derived from an EMBL/GenBank/DDBJ whole genome shotgun (WGS) entry which is preliminary data.</text>
</comment>
<dbReference type="Proteomes" id="UP001285636">
    <property type="component" value="Unassembled WGS sequence"/>
</dbReference>
<feature type="non-terminal residue" evidence="3">
    <location>
        <position position="99"/>
    </location>
</feature>
<dbReference type="EMBL" id="JAWJAY010000376">
    <property type="protein sequence ID" value="MDV2887713.1"/>
    <property type="molecule type" value="Genomic_DNA"/>
</dbReference>
<gene>
    <name evidence="3" type="ORF">RYX45_21320</name>
</gene>
<dbReference type="InterPro" id="IPR004147">
    <property type="entry name" value="ABC1_dom"/>
</dbReference>
<dbReference type="PANTHER" id="PTHR10566">
    <property type="entry name" value="CHAPERONE-ACTIVITY OF BC1 COMPLEX CABC1 -RELATED"/>
    <property type="match status" value="1"/>
</dbReference>
<sequence length="99" mass="11082">IPADIIQELVKLQDKVSLFSFEDVKKIVEEELADPMESLFAKFNETPIAAASIGQVHQAVLLTGERVAIKVQRPNIKNVIETDLEILQELARLAESRLD</sequence>
<dbReference type="PANTHER" id="PTHR10566:SF113">
    <property type="entry name" value="PROTEIN ACTIVITY OF BC1 COMPLEX KINASE 7, CHLOROPLASTIC"/>
    <property type="match status" value="1"/>
</dbReference>
<protein>
    <submittedName>
        <fullName evidence="3">AarF/UbiB family protein</fullName>
    </submittedName>
</protein>
<comment type="similarity">
    <text evidence="1">Belongs to the protein kinase superfamily. ADCK protein kinase family.</text>
</comment>
<dbReference type="AlphaFoldDB" id="A0AAJ2NSH3"/>
<dbReference type="SUPFAM" id="SSF56112">
    <property type="entry name" value="Protein kinase-like (PK-like)"/>
    <property type="match status" value="1"/>
</dbReference>
<organism evidence="3 4">
    <name type="scientific">Alkalihalophilus pseudofirmus</name>
    <name type="common">Bacillus pseudofirmus</name>
    <dbReference type="NCBI Taxonomy" id="79885"/>
    <lineage>
        <taxon>Bacteria</taxon>
        <taxon>Bacillati</taxon>
        <taxon>Bacillota</taxon>
        <taxon>Bacilli</taxon>
        <taxon>Bacillales</taxon>
        <taxon>Bacillaceae</taxon>
        <taxon>Alkalihalophilus</taxon>
    </lineage>
</organism>